<dbReference type="EMBL" id="JACGWJ010000005">
    <property type="protein sequence ID" value="KAL0419235.1"/>
    <property type="molecule type" value="Genomic_DNA"/>
</dbReference>
<gene>
    <name evidence="1" type="ORF">Sradi_1337000</name>
</gene>
<evidence type="ECO:0008006" key="2">
    <source>
        <dbReference type="Google" id="ProtNLM"/>
    </source>
</evidence>
<dbReference type="AlphaFoldDB" id="A0AAW2USG6"/>
<accession>A0AAW2USG6</accession>
<proteinExistence type="predicted"/>
<protein>
    <recommendedName>
        <fullName evidence="2">Reverse transcriptase zinc-binding domain-containing protein</fullName>
    </recommendedName>
</protein>
<name>A0AAW2USG6_SESRA</name>
<reference evidence="1" key="1">
    <citation type="submission" date="2020-06" db="EMBL/GenBank/DDBJ databases">
        <authorList>
            <person name="Li T."/>
            <person name="Hu X."/>
            <person name="Zhang T."/>
            <person name="Song X."/>
            <person name="Zhang H."/>
            <person name="Dai N."/>
            <person name="Sheng W."/>
            <person name="Hou X."/>
            <person name="Wei L."/>
        </authorList>
    </citation>
    <scope>NUCLEOTIDE SEQUENCE</scope>
    <source>
        <strain evidence="1">G02</strain>
        <tissue evidence="1">Leaf</tissue>
    </source>
</reference>
<comment type="caution">
    <text evidence="1">The sequence shown here is derived from an EMBL/GenBank/DDBJ whole genome shotgun (WGS) entry which is preliminary data.</text>
</comment>
<organism evidence="1">
    <name type="scientific">Sesamum radiatum</name>
    <name type="common">Black benniseed</name>
    <dbReference type="NCBI Taxonomy" id="300843"/>
    <lineage>
        <taxon>Eukaryota</taxon>
        <taxon>Viridiplantae</taxon>
        <taxon>Streptophyta</taxon>
        <taxon>Embryophyta</taxon>
        <taxon>Tracheophyta</taxon>
        <taxon>Spermatophyta</taxon>
        <taxon>Magnoliopsida</taxon>
        <taxon>eudicotyledons</taxon>
        <taxon>Gunneridae</taxon>
        <taxon>Pentapetalae</taxon>
        <taxon>asterids</taxon>
        <taxon>lamiids</taxon>
        <taxon>Lamiales</taxon>
        <taxon>Pedaliaceae</taxon>
        <taxon>Sesamum</taxon>
    </lineage>
</organism>
<reference evidence="1" key="2">
    <citation type="journal article" date="2024" name="Plant">
        <title>Genomic evolution and insights into agronomic trait innovations of Sesamum species.</title>
        <authorList>
            <person name="Miao H."/>
            <person name="Wang L."/>
            <person name="Qu L."/>
            <person name="Liu H."/>
            <person name="Sun Y."/>
            <person name="Le M."/>
            <person name="Wang Q."/>
            <person name="Wei S."/>
            <person name="Zheng Y."/>
            <person name="Lin W."/>
            <person name="Duan Y."/>
            <person name="Cao H."/>
            <person name="Xiong S."/>
            <person name="Wang X."/>
            <person name="Wei L."/>
            <person name="Li C."/>
            <person name="Ma Q."/>
            <person name="Ju M."/>
            <person name="Zhao R."/>
            <person name="Li G."/>
            <person name="Mu C."/>
            <person name="Tian Q."/>
            <person name="Mei H."/>
            <person name="Zhang T."/>
            <person name="Gao T."/>
            <person name="Zhang H."/>
        </authorList>
    </citation>
    <scope>NUCLEOTIDE SEQUENCE</scope>
    <source>
        <strain evidence="1">G02</strain>
    </source>
</reference>
<sequence length="93" mass="10861">MRYPRPQIFGGGGSRNKGGYLGCGSEEEDLVHVLCRCSFSRLTWALSNLPWKVVEYRDGGIEQWLRAMYWEIRGPTYDNFLTICWTPLEREKL</sequence>
<evidence type="ECO:0000313" key="1">
    <source>
        <dbReference type="EMBL" id="KAL0419235.1"/>
    </source>
</evidence>